<reference evidence="2 3" key="1">
    <citation type="submission" date="2021-06" db="EMBL/GenBank/DDBJ databases">
        <authorList>
            <person name="Pan X."/>
        </authorList>
    </citation>
    <scope>NUCLEOTIDE SEQUENCE [LARGE SCALE GENOMIC DNA]</scope>
    <source>
        <strain evidence="2 3">4503</strain>
    </source>
</reference>
<evidence type="ECO:0000256" key="1">
    <source>
        <dbReference type="SAM" id="MobiDB-lite"/>
    </source>
</evidence>
<dbReference type="Proteomes" id="UP000720508">
    <property type="component" value="Unassembled WGS sequence"/>
</dbReference>
<organism evidence="2 3">
    <name type="scientific">Streptomyces niphimycinicus</name>
    <dbReference type="NCBI Taxonomy" id="2842201"/>
    <lineage>
        <taxon>Bacteria</taxon>
        <taxon>Bacillati</taxon>
        <taxon>Actinomycetota</taxon>
        <taxon>Actinomycetes</taxon>
        <taxon>Kitasatosporales</taxon>
        <taxon>Streptomycetaceae</taxon>
        <taxon>Streptomyces</taxon>
    </lineage>
</organism>
<comment type="caution">
    <text evidence="2">The sequence shown here is derived from an EMBL/GenBank/DDBJ whole genome shotgun (WGS) entry which is preliminary data.</text>
</comment>
<protein>
    <submittedName>
        <fullName evidence="2">Uncharacterized protein</fullName>
    </submittedName>
</protein>
<evidence type="ECO:0000313" key="3">
    <source>
        <dbReference type="Proteomes" id="UP000720508"/>
    </source>
</evidence>
<evidence type="ECO:0000313" key="2">
    <source>
        <dbReference type="EMBL" id="MBU3867143.1"/>
    </source>
</evidence>
<gene>
    <name evidence="2" type="ORF">KN815_24715</name>
</gene>
<feature type="compositionally biased region" description="Polar residues" evidence="1">
    <location>
        <begin position="124"/>
        <end position="134"/>
    </location>
</feature>
<keyword evidence="3" id="KW-1185">Reference proteome</keyword>
<sequence>MGAAHDTAQRLNGQAGVARSLLGVTAIHSLARDEEIAATVTTDFLKRATDPDTVQELVRTAGTRWAIKECFLAAKNECGSDQYADRRYAGWYRHITSATLAHALPAAVAHQDREKGAAPVGEPGQSSSQWRGFG</sequence>
<dbReference type="EMBL" id="JAHLEM010000281">
    <property type="protein sequence ID" value="MBU3867143.1"/>
    <property type="molecule type" value="Genomic_DNA"/>
</dbReference>
<accession>A0ABS6CJM9</accession>
<name>A0ABS6CJM9_9ACTN</name>
<proteinExistence type="predicted"/>
<dbReference type="RefSeq" id="WP_216344129.1">
    <property type="nucleotide sequence ID" value="NZ_JAHLEM010000281.1"/>
</dbReference>
<feature type="region of interest" description="Disordered" evidence="1">
    <location>
        <begin position="108"/>
        <end position="134"/>
    </location>
</feature>
<dbReference type="Pfam" id="PF19691">
    <property type="entry name" value="DUF6192"/>
    <property type="match status" value="1"/>
</dbReference>
<dbReference type="InterPro" id="IPR045683">
    <property type="entry name" value="DUF6192"/>
</dbReference>